<sequence length="891" mass="102830">MSQVQSNQNEHQHHKHTSGKLYKQQKVTHSKLNTISFISLLFAAVARYFFVTLQITSIVYSKWNIIPHIVILAAENYTIWAIQQYLYTVYTLMPKTFWSRAAISVVLIVLSLTHFFMSLLDIMFNFGLLMRFAGTVPSAYFLYLPPQMFDMTLPKEGQRFGGDLGKAFLSHCFEAHKQGLVLIISWIVIVFSMIALRALYVLSKRYFFKGSSSKAQHSLKKPFNKLIIVVPTVVLFITYIFSFNGNILNDMVPAHWYFYRTTIRHQMPQQQYMKSVQNIRSKYPLPEGEEWLDQRETPIYPLVHAPKVFADAYNHKNNSDYKAAEEVQLPNVVFLLWESFTPAPKYLTDEVLLNEEQVMNGQPYRQQYLPKLAELAETGHTFLGVRSNGIPTINGWHSLVSGEISSYQGVNMINSIQNSMDDFPSKFKKFGYHNLIMWPSNFSCDKKENFVYRGKKQMTGPDFLEKFPLWFDEIHQFYPTKEEADKMGIEEYPEVQTYWTNDRLSSQMFNYFFNERMKQSSQPIMGFYGNVDTHEDFEGFDDPSQYAQFHIGKGIQDIKSRSDVNLVHDAYSTVLKYSDAAFGRIVDNIKKNAPETIVVVVGDHASRQVPIYLNADKRINEESDIYFDMNCNGRSVGADQQFTTSAVISYFGSNQILKNKFNMINNKTTFEPADHQDLVETVLKLIQSLNSEKLPSARLGVDLIQNAHSIVENGKPKRTPKISVSHLNMEYSDERGLFRMNLNGKRDGYQVVKPLPSCIAGKNSINTHIEQQVYRDAKEMLELMTFLSENNRYFSYDFNDVECINKGTCEFPEPNEPFESHVVLAMFKKIMKISVKLVVLLYIFVTIADIIAGIISIISAFVRRTHKEEIQIIKSLVNIFFVKKSQSECTF</sequence>
<organism evidence="5">
    <name type="scientific">Hexamita inflata</name>
    <dbReference type="NCBI Taxonomy" id="28002"/>
    <lineage>
        <taxon>Eukaryota</taxon>
        <taxon>Metamonada</taxon>
        <taxon>Diplomonadida</taxon>
        <taxon>Hexamitidae</taxon>
        <taxon>Hexamitinae</taxon>
        <taxon>Hexamita</taxon>
    </lineage>
</organism>
<dbReference type="InterPro" id="IPR017850">
    <property type="entry name" value="Alkaline_phosphatase_core_sf"/>
</dbReference>
<evidence type="ECO:0000256" key="3">
    <source>
        <dbReference type="SAM" id="Phobius"/>
    </source>
</evidence>
<keyword evidence="3" id="KW-1133">Transmembrane helix</keyword>
<dbReference type="PANTHER" id="PTHR42693:SF33">
    <property type="entry name" value="ARYLSULFATASE"/>
    <property type="match status" value="1"/>
</dbReference>
<keyword evidence="7" id="KW-1185">Reference proteome</keyword>
<keyword evidence="3" id="KW-0472">Membrane</keyword>
<evidence type="ECO:0000256" key="2">
    <source>
        <dbReference type="SAM" id="MobiDB-lite"/>
    </source>
</evidence>
<evidence type="ECO:0000313" key="5">
    <source>
        <dbReference type="EMBL" id="CAI9961676.1"/>
    </source>
</evidence>
<evidence type="ECO:0000256" key="1">
    <source>
        <dbReference type="ARBA" id="ARBA00008779"/>
    </source>
</evidence>
<keyword evidence="3" id="KW-0812">Transmembrane</keyword>
<evidence type="ECO:0000313" key="6">
    <source>
        <dbReference type="EMBL" id="CAL6103881.1"/>
    </source>
</evidence>
<reference evidence="5" key="1">
    <citation type="submission" date="2023-06" db="EMBL/GenBank/DDBJ databases">
        <authorList>
            <person name="Kurt Z."/>
        </authorList>
    </citation>
    <scope>NUCLEOTIDE SEQUENCE</scope>
</reference>
<feature type="transmembrane region" description="Helical" evidence="3">
    <location>
        <begin position="839"/>
        <end position="862"/>
    </location>
</feature>
<proteinExistence type="inferred from homology"/>
<dbReference type="InterPro" id="IPR000917">
    <property type="entry name" value="Sulfatase_N"/>
</dbReference>
<feature type="transmembrane region" description="Helical" evidence="3">
    <location>
        <begin position="35"/>
        <end position="53"/>
    </location>
</feature>
<dbReference type="EMBL" id="CATOUU010000943">
    <property type="protein sequence ID" value="CAI9961676.1"/>
    <property type="molecule type" value="Genomic_DNA"/>
</dbReference>
<comment type="similarity">
    <text evidence="1">Belongs to the sulfatase family.</text>
</comment>
<feature type="transmembrane region" description="Helical" evidence="3">
    <location>
        <begin position="65"/>
        <end position="85"/>
    </location>
</feature>
<comment type="caution">
    <text evidence="5">The sequence shown here is derived from an EMBL/GenBank/DDBJ whole genome shotgun (WGS) entry which is preliminary data.</text>
</comment>
<feature type="domain" description="Sulfatase N-terminal" evidence="4">
    <location>
        <begin position="330"/>
        <end position="625"/>
    </location>
</feature>
<accession>A0AA86URF9</accession>
<dbReference type="Proteomes" id="UP001642409">
    <property type="component" value="Unassembled WGS sequence"/>
</dbReference>
<protein>
    <submittedName>
        <fullName evidence="5">Sulfatase</fullName>
    </submittedName>
</protein>
<feature type="transmembrane region" description="Helical" evidence="3">
    <location>
        <begin position="97"/>
        <end position="117"/>
    </location>
</feature>
<dbReference type="EMBL" id="CAXDID020000573">
    <property type="protein sequence ID" value="CAL6103881.1"/>
    <property type="molecule type" value="Genomic_DNA"/>
</dbReference>
<evidence type="ECO:0000259" key="4">
    <source>
        <dbReference type="Pfam" id="PF00884"/>
    </source>
</evidence>
<dbReference type="GO" id="GO:0004065">
    <property type="term" value="F:arylsulfatase activity"/>
    <property type="evidence" value="ECO:0007669"/>
    <property type="project" value="TreeGrafter"/>
</dbReference>
<dbReference type="SUPFAM" id="SSF53649">
    <property type="entry name" value="Alkaline phosphatase-like"/>
    <property type="match status" value="1"/>
</dbReference>
<feature type="transmembrane region" description="Helical" evidence="3">
    <location>
        <begin position="124"/>
        <end position="143"/>
    </location>
</feature>
<feature type="transmembrane region" description="Helical" evidence="3">
    <location>
        <begin position="223"/>
        <end position="241"/>
    </location>
</feature>
<dbReference type="Gene3D" id="3.40.720.10">
    <property type="entry name" value="Alkaline Phosphatase, subunit A"/>
    <property type="match status" value="1"/>
</dbReference>
<dbReference type="PANTHER" id="PTHR42693">
    <property type="entry name" value="ARYLSULFATASE FAMILY MEMBER"/>
    <property type="match status" value="1"/>
</dbReference>
<feature type="region of interest" description="Disordered" evidence="2">
    <location>
        <begin position="1"/>
        <end position="24"/>
    </location>
</feature>
<evidence type="ECO:0000313" key="7">
    <source>
        <dbReference type="Proteomes" id="UP001642409"/>
    </source>
</evidence>
<dbReference type="InterPro" id="IPR050738">
    <property type="entry name" value="Sulfatase"/>
</dbReference>
<dbReference type="Pfam" id="PF00884">
    <property type="entry name" value="Sulfatase"/>
    <property type="match status" value="1"/>
</dbReference>
<dbReference type="AlphaFoldDB" id="A0AA86URF9"/>
<feature type="transmembrane region" description="Helical" evidence="3">
    <location>
        <begin position="179"/>
        <end position="202"/>
    </location>
</feature>
<gene>
    <name evidence="5" type="ORF">HINF_LOCUS49321</name>
    <name evidence="6" type="ORF">HINF_LOCUS72368</name>
</gene>
<reference evidence="6 7" key="2">
    <citation type="submission" date="2024-07" db="EMBL/GenBank/DDBJ databases">
        <authorList>
            <person name="Akdeniz Z."/>
        </authorList>
    </citation>
    <scope>NUCLEOTIDE SEQUENCE [LARGE SCALE GENOMIC DNA]</scope>
</reference>
<name>A0AA86URF9_9EUKA</name>